<dbReference type="SUPFAM" id="SSF161098">
    <property type="entry name" value="MetI-like"/>
    <property type="match status" value="1"/>
</dbReference>
<evidence type="ECO:0000256" key="3">
    <source>
        <dbReference type="ARBA" id="ARBA00022475"/>
    </source>
</evidence>
<dbReference type="InterPro" id="IPR035906">
    <property type="entry name" value="MetI-like_sf"/>
</dbReference>
<evidence type="ECO:0000313" key="10">
    <source>
        <dbReference type="Proteomes" id="UP000260812"/>
    </source>
</evidence>
<dbReference type="PROSITE" id="PS50928">
    <property type="entry name" value="ABC_TM1"/>
    <property type="match status" value="1"/>
</dbReference>
<dbReference type="PANTHER" id="PTHR43744">
    <property type="entry name" value="ABC TRANSPORTER PERMEASE PROTEIN MG189-RELATED-RELATED"/>
    <property type="match status" value="1"/>
</dbReference>
<keyword evidence="3" id="KW-1003">Cell membrane</keyword>
<accession>A0A3E3I8Z6</accession>
<reference evidence="9" key="1">
    <citation type="submission" date="2018-08" db="EMBL/GenBank/DDBJ databases">
        <title>A genome reference for cultivated species of the human gut microbiota.</title>
        <authorList>
            <person name="Zou Y."/>
            <person name="Xue W."/>
            <person name="Luo G."/>
        </authorList>
    </citation>
    <scope>NUCLEOTIDE SEQUENCE [LARGE SCALE GENOMIC DNA]</scope>
    <source>
        <strain evidence="9">TF05-5AC</strain>
    </source>
</reference>
<protein>
    <submittedName>
        <fullName evidence="9">Carbohydrate ABC transporter permease</fullName>
    </submittedName>
</protein>
<dbReference type="PANTHER" id="PTHR43744:SF12">
    <property type="entry name" value="ABC TRANSPORTER PERMEASE PROTEIN MG189-RELATED"/>
    <property type="match status" value="1"/>
</dbReference>
<evidence type="ECO:0000256" key="1">
    <source>
        <dbReference type="ARBA" id="ARBA00004651"/>
    </source>
</evidence>
<dbReference type="GO" id="GO:0005886">
    <property type="term" value="C:plasma membrane"/>
    <property type="evidence" value="ECO:0007669"/>
    <property type="project" value="UniProtKB-SubCell"/>
</dbReference>
<feature type="domain" description="ABC transmembrane type-1" evidence="8">
    <location>
        <begin position="74"/>
        <end position="263"/>
    </location>
</feature>
<feature type="transmembrane region" description="Helical" evidence="7">
    <location>
        <begin position="12"/>
        <end position="31"/>
    </location>
</feature>
<proteinExistence type="inferred from homology"/>
<dbReference type="AlphaFoldDB" id="A0A3E3I8Z6"/>
<comment type="subcellular location">
    <subcellularLocation>
        <location evidence="1 7">Cell membrane</location>
        <topology evidence="1 7">Multi-pass membrane protein</topology>
    </subcellularLocation>
</comment>
<comment type="caution">
    <text evidence="9">The sequence shown here is derived from an EMBL/GenBank/DDBJ whole genome shotgun (WGS) entry which is preliminary data.</text>
</comment>
<comment type="similarity">
    <text evidence="7">Belongs to the binding-protein-dependent transport system permease family.</text>
</comment>
<dbReference type="RefSeq" id="WP_021638288.1">
    <property type="nucleotide sequence ID" value="NZ_JBKVWB010000003.1"/>
</dbReference>
<feature type="transmembrane region" description="Helical" evidence="7">
    <location>
        <begin position="111"/>
        <end position="131"/>
    </location>
</feature>
<evidence type="ECO:0000313" key="9">
    <source>
        <dbReference type="EMBL" id="RGE63522.1"/>
    </source>
</evidence>
<organism evidence="9 10">
    <name type="scientific">Eisenbergiella massiliensis</name>
    <dbReference type="NCBI Taxonomy" id="1720294"/>
    <lineage>
        <taxon>Bacteria</taxon>
        <taxon>Bacillati</taxon>
        <taxon>Bacillota</taxon>
        <taxon>Clostridia</taxon>
        <taxon>Lachnospirales</taxon>
        <taxon>Lachnospiraceae</taxon>
        <taxon>Eisenbergiella</taxon>
    </lineage>
</organism>
<evidence type="ECO:0000256" key="4">
    <source>
        <dbReference type="ARBA" id="ARBA00022692"/>
    </source>
</evidence>
<feature type="transmembrane region" description="Helical" evidence="7">
    <location>
        <begin position="80"/>
        <end position="99"/>
    </location>
</feature>
<sequence length="278" mass="31238">MSYSKKKLIVKIIFTIIMGIISVAMLLPFAWMLSASFKPDNTIFAFPIDWIPDNFTWSNYNRVWNSDVPFSTFFGNSVKVTLLSVAGEVFTSSLAAYAFAKIKFKGRDVIFLIYLSTLAFPAQMMLIPRFTLFRTIGLYNTHWALILPGMFTAFGTFMLRQFFMSIPEELSESAKIDGANHFTIFSKIILPLAVPAFSALIIFQFVSSWNEYESALVYIRSKELATIPLGLNFFKDENASSYGAIMAASVCSLIPIFAVFLVFQKQFVAGIATSGMKE</sequence>
<dbReference type="Proteomes" id="UP000260812">
    <property type="component" value="Unassembled WGS sequence"/>
</dbReference>
<feature type="transmembrane region" description="Helical" evidence="7">
    <location>
        <begin position="242"/>
        <end position="263"/>
    </location>
</feature>
<evidence type="ECO:0000256" key="2">
    <source>
        <dbReference type="ARBA" id="ARBA00022448"/>
    </source>
</evidence>
<evidence type="ECO:0000256" key="7">
    <source>
        <dbReference type="RuleBase" id="RU363032"/>
    </source>
</evidence>
<keyword evidence="2 7" id="KW-0813">Transport</keyword>
<feature type="transmembrane region" description="Helical" evidence="7">
    <location>
        <begin position="184"/>
        <end position="206"/>
    </location>
</feature>
<dbReference type="Pfam" id="PF00528">
    <property type="entry name" value="BPD_transp_1"/>
    <property type="match status" value="1"/>
</dbReference>
<evidence type="ECO:0000256" key="6">
    <source>
        <dbReference type="ARBA" id="ARBA00023136"/>
    </source>
</evidence>
<keyword evidence="10" id="KW-1185">Reference proteome</keyword>
<dbReference type="InterPro" id="IPR000515">
    <property type="entry name" value="MetI-like"/>
</dbReference>
<dbReference type="Gene3D" id="1.10.3720.10">
    <property type="entry name" value="MetI-like"/>
    <property type="match status" value="1"/>
</dbReference>
<gene>
    <name evidence="9" type="ORF">DXC51_06095</name>
</gene>
<keyword evidence="5 7" id="KW-1133">Transmembrane helix</keyword>
<feature type="transmembrane region" description="Helical" evidence="7">
    <location>
        <begin position="143"/>
        <end position="163"/>
    </location>
</feature>
<keyword evidence="4 7" id="KW-0812">Transmembrane</keyword>
<evidence type="ECO:0000256" key="5">
    <source>
        <dbReference type="ARBA" id="ARBA00022989"/>
    </source>
</evidence>
<dbReference type="CDD" id="cd06261">
    <property type="entry name" value="TM_PBP2"/>
    <property type="match status" value="1"/>
</dbReference>
<dbReference type="EMBL" id="QVLV01000003">
    <property type="protein sequence ID" value="RGE63522.1"/>
    <property type="molecule type" value="Genomic_DNA"/>
</dbReference>
<evidence type="ECO:0000259" key="8">
    <source>
        <dbReference type="PROSITE" id="PS50928"/>
    </source>
</evidence>
<dbReference type="GO" id="GO:0055085">
    <property type="term" value="P:transmembrane transport"/>
    <property type="evidence" value="ECO:0007669"/>
    <property type="project" value="InterPro"/>
</dbReference>
<keyword evidence="6 7" id="KW-0472">Membrane</keyword>
<name>A0A3E3I8Z6_9FIRM</name>